<comment type="caution">
    <text evidence="1">The sequence shown here is derived from an EMBL/GenBank/DDBJ whole genome shotgun (WGS) entry which is preliminary data.</text>
</comment>
<dbReference type="Proteomes" id="UP001140453">
    <property type="component" value="Unassembled WGS sequence"/>
</dbReference>
<organism evidence="1 2">
    <name type="scientific">Gnomoniopsis smithogilvyi</name>
    <dbReference type="NCBI Taxonomy" id="1191159"/>
    <lineage>
        <taxon>Eukaryota</taxon>
        <taxon>Fungi</taxon>
        <taxon>Dikarya</taxon>
        <taxon>Ascomycota</taxon>
        <taxon>Pezizomycotina</taxon>
        <taxon>Sordariomycetes</taxon>
        <taxon>Sordariomycetidae</taxon>
        <taxon>Diaporthales</taxon>
        <taxon>Gnomoniaceae</taxon>
        <taxon>Gnomoniopsis</taxon>
    </lineage>
</organism>
<keyword evidence="2" id="KW-1185">Reference proteome</keyword>
<dbReference type="AlphaFoldDB" id="A0A9W8Z5J0"/>
<gene>
    <name evidence="1" type="ORF">N0V93_001438</name>
</gene>
<name>A0A9W8Z5J0_9PEZI</name>
<proteinExistence type="predicted"/>
<reference evidence="1" key="1">
    <citation type="submission" date="2022-10" db="EMBL/GenBank/DDBJ databases">
        <title>Tapping the CABI collections for fungal endophytes: first genome assemblies for Collariella, Neodidymelliopsis, Ascochyta clinopodiicola, Didymella pomorum, Didymosphaeria variabile, Neocosmospora piperis and Neocucurbitaria cava.</title>
        <authorList>
            <person name="Hill R."/>
        </authorList>
    </citation>
    <scope>NUCLEOTIDE SEQUENCE</scope>
    <source>
        <strain evidence="1">IMI 355082</strain>
    </source>
</reference>
<dbReference type="OrthoDB" id="2129069at2759"/>
<evidence type="ECO:0000313" key="2">
    <source>
        <dbReference type="Proteomes" id="UP001140453"/>
    </source>
</evidence>
<evidence type="ECO:0000313" key="1">
    <source>
        <dbReference type="EMBL" id="KAJ4397214.1"/>
    </source>
</evidence>
<protein>
    <submittedName>
        <fullName evidence="1">Uncharacterized protein</fullName>
    </submittedName>
</protein>
<accession>A0A9W8Z5J0</accession>
<dbReference type="EMBL" id="JAPEVB010000001">
    <property type="protein sequence ID" value="KAJ4397214.1"/>
    <property type="molecule type" value="Genomic_DNA"/>
</dbReference>
<sequence>MFCTSLRRRKQWAAAAPLLLQHGKPRFRENKLDTHDVNMPLPSSRPGQRYLRFVLLSPDDEDSAYKQQRIERLYNLSGGRDAAVLWLLGEGGDASAFLQFQIEFMDKHDIPLVPLQNIAELPATLSKFHRALLQGDAFKRTAQDAGPGVLEVLLPYCSLYPPLNEHSINILSDLTVGFADIANKVSSEDGRAQILDYFGQEEAERIILFWMQEYLL</sequence>